<evidence type="ECO:0000256" key="4">
    <source>
        <dbReference type="ARBA" id="ARBA00022723"/>
    </source>
</evidence>
<keyword evidence="7" id="KW-0560">Oxidoreductase</keyword>
<keyword evidence="7 9" id="KW-0503">Monooxygenase</keyword>
<reference evidence="9 10" key="1">
    <citation type="submission" date="2018-05" db="EMBL/GenBank/DDBJ databases">
        <title>Whole genome sequencing for identification of molecular markers to develop diagnostic detection tools for the regulated plant pathogen Lachnellula willkommii.</title>
        <authorList>
            <person name="Giroux E."/>
            <person name="Bilodeau G."/>
        </authorList>
    </citation>
    <scope>NUCLEOTIDE SEQUENCE [LARGE SCALE GENOMIC DNA]</scope>
    <source>
        <strain evidence="9 10">CBS 625.97</strain>
    </source>
</reference>
<dbReference type="Pfam" id="PF00067">
    <property type="entry name" value="p450"/>
    <property type="match status" value="1"/>
</dbReference>
<keyword evidence="10" id="KW-1185">Reference proteome</keyword>
<dbReference type="PROSITE" id="PS00086">
    <property type="entry name" value="CYTOCHROME_P450"/>
    <property type="match status" value="1"/>
</dbReference>
<dbReference type="Proteomes" id="UP000481288">
    <property type="component" value="Unassembled WGS sequence"/>
</dbReference>
<evidence type="ECO:0000256" key="3">
    <source>
        <dbReference type="ARBA" id="ARBA00022617"/>
    </source>
</evidence>
<evidence type="ECO:0000313" key="10">
    <source>
        <dbReference type="Proteomes" id="UP000481288"/>
    </source>
</evidence>
<dbReference type="PANTHER" id="PTHR24304">
    <property type="entry name" value="CYTOCHROME P450 FAMILY 7"/>
    <property type="match status" value="1"/>
</dbReference>
<comment type="similarity">
    <text evidence="2 7">Belongs to the cytochrome P450 family.</text>
</comment>
<protein>
    <submittedName>
        <fullName evidence="9">Cholesterol 7-alpha-monooxygenase</fullName>
    </submittedName>
</protein>
<dbReference type="GO" id="GO:0005506">
    <property type="term" value="F:iron ion binding"/>
    <property type="evidence" value="ECO:0007669"/>
    <property type="project" value="InterPro"/>
</dbReference>
<feature type="binding site" description="axial binding residue" evidence="6">
    <location>
        <position position="488"/>
    </location>
    <ligand>
        <name>heme</name>
        <dbReference type="ChEBI" id="CHEBI:30413"/>
    </ligand>
    <ligandPart>
        <name>Fe</name>
        <dbReference type="ChEBI" id="CHEBI:18248"/>
    </ligandPart>
</feature>
<evidence type="ECO:0000256" key="7">
    <source>
        <dbReference type="RuleBase" id="RU000461"/>
    </source>
</evidence>
<evidence type="ECO:0000256" key="1">
    <source>
        <dbReference type="ARBA" id="ARBA00001971"/>
    </source>
</evidence>
<dbReference type="SUPFAM" id="SSF48264">
    <property type="entry name" value="Cytochrome P450"/>
    <property type="match status" value="1"/>
</dbReference>
<comment type="cofactor">
    <cofactor evidence="1 6">
        <name>heme</name>
        <dbReference type="ChEBI" id="CHEBI:30413"/>
    </cofactor>
</comment>
<keyword evidence="4 6" id="KW-0479">Metal-binding</keyword>
<dbReference type="InterPro" id="IPR001128">
    <property type="entry name" value="Cyt_P450"/>
</dbReference>
<evidence type="ECO:0000313" key="9">
    <source>
        <dbReference type="EMBL" id="TVY57034.1"/>
    </source>
</evidence>
<dbReference type="GO" id="GO:0020037">
    <property type="term" value="F:heme binding"/>
    <property type="evidence" value="ECO:0007669"/>
    <property type="project" value="InterPro"/>
</dbReference>
<organism evidence="9 10">
    <name type="scientific">Lachnellula cervina</name>
    <dbReference type="NCBI Taxonomy" id="1316786"/>
    <lineage>
        <taxon>Eukaryota</taxon>
        <taxon>Fungi</taxon>
        <taxon>Dikarya</taxon>
        <taxon>Ascomycota</taxon>
        <taxon>Pezizomycotina</taxon>
        <taxon>Leotiomycetes</taxon>
        <taxon>Helotiales</taxon>
        <taxon>Lachnaceae</taxon>
        <taxon>Lachnellula</taxon>
    </lineage>
</organism>
<sequence>MELNAGYLGTLFDVARGYAPAFLLTTLLALIVFAITRPRAGAALTPPSIRDPIPFVFNTFQFVFNNHKFMKRATQVLEHAPIVKFWLAGKPVFLVAGLKNYQHIFASRDLTYNGIMLQIGFPRLYRMSKTEVQRFANDRSGHKETPLPGTEHIPPEKRYWAPKYHVLYDFLSRPHHIKPIVDEFRSQFSQAVEKYPVGEWTTLSIDKLTREDFTRCAITTLFGPKILELNPDFLDAFWVFDSYASVLVYGFPEWMYPAPYRASNRFLDMIEKYLEAGLKNFDWEGPEGEAQWEPHFGTRITRELTKWLTDAGFRRKTVAGALGTLVFAQNSNTIPVVTWILMELNKDAALLKAVREEVAEAFVTDSATGARTLDVQKVVALPLLQSVFTETLRLRVSMVIMRVVEEPTSIGGVDIAKGSLIHAYSHIAHIHEETWGLPGHPADQFWAERHIKYVEERDQTGQLRRKREFAMAASPACFFPFGGGVPICPGRQFAKNEIFTMLGILVDRFDMEFVRWTNFDGSPSDRPAESDQRFSGIGSLPPDRDMIVRWKRIW</sequence>
<dbReference type="InterPro" id="IPR002403">
    <property type="entry name" value="Cyt_P450_E_grp-IV"/>
</dbReference>
<keyword evidence="8" id="KW-1133">Transmembrane helix</keyword>
<proteinExistence type="inferred from homology"/>
<evidence type="ECO:0000256" key="5">
    <source>
        <dbReference type="ARBA" id="ARBA00023004"/>
    </source>
</evidence>
<dbReference type="OrthoDB" id="3366823at2759"/>
<gene>
    <name evidence="9" type="primary">Cyp7a1</name>
    <name evidence="9" type="ORF">LCER1_G003456</name>
</gene>
<comment type="caution">
    <text evidence="9">The sequence shown here is derived from an EMBL/GenBank/DDBJ whole genome shotgun (WGS) entry which is preliminary data.</text>
</comment>
<dbReference type="GO" id="GO:0008395">
    <property type="term" value="F:steroid hydroxylase activity"/>
    <property type="evidence" value="ECO:0007669"/>
    <property type="project" value="TreeGrafter"/>
</dbReference>
<keyword evidence="5 6" id="KW-0408">Iron</keyword>
<feature type="transmembrane region" description="Helical" evidence="8">
    <location>
        <begin position="17"/>
        <end position="35"/>
    </location>
</feature>
<dbReference type="PRINTS" id="PR00465">
    <property type="entry name" value="EP450IV"/>
</dbReference>
<evidence type="ECO:0000256" key="2">
    <source>
        <dbReference type="ARBA" id="ARBA00010617"/>
    </source>
</evidence>
<dbReference type="GO" id="GO:0016705">
    <property type="term" value="F:oxidoreductase activity, acting on paired donors, with incorporation or reduction of molecular oxygen"/>
    <property type="evidence" value="ECO:0007669"/>
    <property type="project" value="InterPro"/>
</dbReference>
<dbReference type="PANTHER" id="PTHR24304:SF2">
    <property type="entry name" value="24-HYDROXYCHOLESTEROL 7-ALPHA-HYDROXYLASE"/>
    <property type="match status" value="1"/>
</dbReference>
<dbReference type="InterPro" id="IPR017972">
    <property type="entry name" value="Cyt_P450_CS"/>
</dbReference>
<accession>A0A7D8V0H7</accession>
<dbReference type="InterPro" id="IPR050529">
    <property type="entry name" value="CYP450_sterol_14alpha_dmase"/>
</dbReference>
<dbReference type="EMBL" id="QGMG01000117">
    <property type="protein sequence ID" value="TVY57034.1"/>
    <property type="molecule type" value="Genomic_DNA"/>
</dbReference>
<dbReference type="CDD" id="cd11040">
    <property type="entry name" value="CYP7_CYP8-like"/>
    <property type="match status" value="1"/>
</dbReference>
<name>A0A7D8V0H7_9HELO</name>
<keyword evidence="8" id="KW-0472">Membrane</keyword>
<dbReference type="AlphaFoldDB" id="A0A7D8V0H7"/>
<dbReference type="Gene3D" id="1.10.630.10">
    <property type="entry name" value="Cytochrome P450"/>
    <property type="match status" value="1"/>
</dbReference>
<evidence type="ECO:0000256" key="8">
    <source>
        <dbReference type="SAM" id="Phobius"/>
    </source>
</evidence>
<evidence type="ECO:0000256" key="6">
    <source>
        <dbReference type="PIRSR" id="PIRSR602403-1"/>
    </source>
</evidence>
<keyword evidence="3 6" id="KW-0349">Heme</keyword>
<keyword evidence="8" id="KW-0812">Transmembrane</keyword>
<dbReference type="InterPro" id="IPR036396">
    <property type="entry name" value="Cyt_P450_sf"/>
</dbReference>